<evidence type="ECO:0000313" key="3">
    <source>
        <dbReference type="Proteomes" id="UP001501757"/>
    </source>
</evidence>
<proteinExistence type="predicted"/>
<dbReference type="EMBL" id="BAAAEI010000001">
    <property type="protein sequence ID" value="GAA0339824.1"/>
    <property type="molecule type" value="Genomic_DNA"/>
</dbReference>
<gene>
    <name evidence="2" type="ORF">GCM10009092_00370</name>
</gene>
<keyword evidence="3" id="KW-1185">Reference proteome</keyword>
<name>A0ABN0WK68_9ALTE</name>
<protein>
    <submittedName>
        <fullName evidence="2">Uncharacterized protein</fullName>
    </submittedName>
</protein>
<organism evidence="2 3">
    <name type="scientific">Bowmanella denitrificans</name>
    <dbReference type="NCBI Taxonomy" id="366582"/>
    <lineage>
        <taxon>Bacteria</taxon>
        <taxon>Pseudomonadati</taxon>
        <taxon>Pseudomonadota</taxon>
        <taxon>Gammaproteobacteria</taxon>
        <taxon>Alteromonadales</taxon>
        <taxon>Alteromonadaceae</taxon>
        <taxon>Bowmanella</taxon>
    </lineage>
</organism>
<feature type="signal peptide" evidence="1">
    <location>
        <begin position="1"/>
        <end position="25"/>
    </location>
</feature>
<feature type="chain" id="PRO_5046372959" evidence="1">
    <location>
        <begin position="26"/>
        <end position="78"/>
    </location>
</feature>
<reference evidence="2 3" key="1">
    <citation type="journal article" date="2019" name="Int. J. Syst. Evol. Microbiol.">
        <title>The Global Catalogue of Microorganisms (GCM) 10K type strain sequencing project: providing services to taxonomists for standard genome sequencing and annotation.</title>
        <authorList>
            <consortium name="The Broad Institute Genomics Platform"/>
            <consortium name="The Broad Institute Genome Sequencing Center for Infectious Disease"/>
            <person name="Wu L."/>
            <person name="Ma J."/>
        </authorList>
    </citation>
    <scope>NUCLEOTIDE SEQUENCE [LARGE SCALE GENOMIC DNA]</scope>
    <source>
        <strain evidence="2 3">JCM 13378</strain>
    </source>
</reference>
<dbReference type="RefSeq" id="WP_343840232.1">
    <property type="nucleotide sequence ID" value="NZ_BAAAEI010000001.1"/>
</dbReference>
<comment type="caution">
    <text evidence="2">The sequence shown here is derived from an EMBL/GenBank/DDBJ whole genome shotgun (WGS) entry which is preliminary data.</text>
</comment>
<accession>A0ABN0WK68</accession>
<sequence>MKASVAGIFVGIGIAVGVASTDALAACSSMVTAPTEAEARQKVFVTFARSCGYIPTSITCWYNNFPNTQNVWSCSAFG</sequence>
<dbReference type="Proteomes" id="UP001501757">
    <property type="component" value="Unassembled WGS sequence"/>
</dbReference>
<keyword evidence="1" id="KW-0732">Signal</keyword>
<evidence type="ECO:0000256" key="1">
    <source>
        <dbReference type="SAM" id="SignalP"/>
    </source>
</evidence>
<evidence type="ECO:0000313" key="2">
    <source>
        <dbReference type="EMBL" id="GAA0339824.1"/>
    </source>
</evidence>